<dbReference type="OrthoDB" id="5793926at2759"/>
<sequence>MFDCIWLFSPKQLVITAHKNGLRTPLESIPDWWFHGIQGIYIMGSACDIDVDRALLSKAPHCDSIHLEPCFIIDSVTTLLGCMRQIHELKYIRLLHKESIDSASNTIIADDSTIDALIPLSIACPEGLHWFGVDSIPSDFSLAKVFELLEKGHLSPECELFFKTVRGTEATLMNWITTHAQQMPYQHIQYRNHYEFAYRKGDIRISIGEFLP</sequence>
<reference evidence="1" key="1">
    <citation type="submission" date="2018-11" db="EMBL/GenBank/DDBJ databases">
        <authorList>
            <consortium name="Pathogen Informatics"/>
        </authorList>
    </citation>
    <scope>NUCLEOTIDE SEQUENCE [LARGE SCALE GENOMIC DNA]</scope>
</reference>
<dbReference type="AlphaFoldDB" id="A0A3P8A522"/>
<organism evidence="1">
    <name type="scientific">Heligmosomoides polygyrus</name>
    <name type="common">Parasitic roundworm</name>
    <dbReference type="NCBI Taxonomy" id="6339"/>
    <lineage>
        <taxon>Eukaryota</taxon>
        <taxon>Metazoa</taxon>
        <taxon>Ecdysozoa</taxon>
        <taxon>Nematoda</taxon>
        <taxon>Chromadorea</taxon>
        <taxon>Rhabditida</taxon>
        <taxon>Rhabditina</taxon>
        <taxon>Rhabditomorpha</taxon>
        <taxon>Strongyloidea</taxon>
        <taxon>Heligmosomidae</taxon>
        <taxon>Heligmosomoides</taxon>
    </lineage>
</organism>
<proteinExistence type="predicted"/>
<gene>
    <name evidence="1" type="ORF">HPBE_LOCUS10694</name>
</gene>
<name>A0A3P8A522_HELPZ</name>
<dbReference type="EMBL" id="UZAH01026847">
    <property type="protein sequence ID" value="VDO86013.1"/>
    <property type="molecule type" value="Genomic_DNA"/>
</dbReference>
<protein>
    <submittedName>
        <fullName evidence="1">Uncharacterized protein</fullName>
    </submittedName>
</protein>
<accession>A0A3P8A522</accession>
<evidence type="ECO:0000313" key="1">
    <source>
        <dbReference type="EMBL" id="VDO86013.1"/>
    </source>
</evidence>